<evidence type="ECO:0000313" key="2">
    <source>
        <dbReference type="Proteomes" id="UP000294558"/>
    </source>
</evidence>
<proteinExistence type="predicted"/>
<dbReference type="OrthoDB" id="5179393at2"/>
<protein>
    <recommendedName>
        <fullName evidence="3">ERF1-like protein</fullName>
    </recommendedName>
</protein>
<dbReference type="RefSeq" id="WP_133870314.1">
    <property type="nucleotide sequence ID" value="NZ_SOAU01000001.1"/>
</dbReference>
<sequence length="345" mass="37572">MTTIDPAARLTSTFSTDDLREFVDGEGPFATVLLPAPSGQFGSDHRFEVMWKHARRQLDADWPSDRLDSFESAVADLHHSDAPAFVVAQRADGTVFVEPLSGELKADNAVVEIADHPRLLEVIDDRQRTLPHIIVDTDRAGATVSGFDAGEPTGTEDVEGDTEHINRVRGGGWSHRRYQQRAENTWERNAGDVADVVTRMARDLDPVLIAVTGEVRAKQFLHEALDNEFGDRLVDIEAGDVDGISSEVVDQLADRRARFQVAILERFRDEGGITDPGEVEAALREGRVETLLVSGPTSSMDDDARRSRLDAIGAAITAALTTSATVVVVPQTPEMTGGLAALARW</sequence>
<dbReference type="EMBL" id="SOAU01000001">
    <property type="protein sequence ID" value="TDT18071.1"/>
    <property type="molecule type" value="Genomic_DNA"/>
</dbReference>
<organism evidence="1 2">
    <name type="scientific">Ilumatobacter fluminis</name>
    <dbReference type="NCBI Taxonomy" id="467091"/>
    <lineage>
        <taxon>Bacteria</taxon>
        <taxon>Bacillati</taxon>
        <taxon>Actinomycetota</taxon>
        <taxon>Acidimicrobiia</taxon>
        <taxon>Acidimicrobiales</taxon>
        <taxon>Ilumatobacteraceae</taxon>
        <taxon>Ilumatobacter</taxon>
    </lineage>
</organism>
<accession>A0A4R7I3B8</accession>
<gene>
    <name evidence="1" type="ORF">BDK89_3685</name>
</gene>
<name>A0A4R7I3B8_9ACTN</name>
<dbReference type="AlphaFoldDB" id="A0A4R7I3B8"/>
<evidence type="ECO:0008006" key="3">
    <source>
        <dbReference type="Google" id="ProtNLM"/>
    </source>
</evidence>
<evidence type="ECO:0000313" key="1">
    <source>
        <dbReference type="EMBL" id="TDT18071.1"/>
    </source>
</evidence>
<dbReference type="InterPro" id="IPR040701">
    <property type="entry name" value="Bact_RF_family2"/>
</dbReference>
<comment type="caution">
    <text evidence="1">The sequence shown here is derived from an EMBL/GenBank/DDBJ whole genome shotgun (WGS) entry which is preliminary data.</text>
</comment>
<dbReference type="Proteomes" id="UP000294558">
    <property type="component" value="Unassembled WGS sequence"/>
</dbReference>
<dbReference type="Gene3D" id="3.30.420.60">
    <property type="entry name" value="eRF1 domain 2"/>
    <property type="match status" value="1"/>
</dbReference>
<dbReference type="SUPFAM" id="SSF53137">
    <property type="entry name" value="Translational machinery components"/>
    <property type="match status" value="1"/>
</dbReference>
<dbReference type="InterPro" id="IPR042226">
    <property type="entry name" value="eFR1_2_sf"/>
</dbReference>
<dbReference type="Pfam" id="PF18844">
    <property type="entry name" value="baeRF_family2"/>
    <property type="match status" value="1"/>
</dbReference>
<reference evidence="1 2" key="1">
    <citation type="submission" date="2019-03" db="EMBL/GenBank/DDBJ databases">
        <title>Sequencing the genomes of 1000 actinobacteria strains.</title>
        <authorList>
            <person name="Klenk H.-P."/>
        </authorList>
    </citation>
    <scope>NUCLEOTIDE SEQUENCE [LARGE SCALE GENOMIC DNA]</scope>
    <source>
        <strain evidence="1 2">DSM 18936</strain>
    </source>
</reference>
<keyword evidence="2" id="KW-1185">Reference proteome</keyword>